<keyword evidence="2" id="KW-1133">Transmembrane helix</keyword>
<keyword evidence="2" id="KW-0812">Transmembrane</keyword>
<feature type="region of interest" description="Disordered" evidence="1">
    <location>
        <begin position="245"/>
        <end position="350"/>
    </location>
</feature>
<dbReference type="InterPro" id="IPR045087">
    <property type="entry name" value="Cu-oxidase_fam"/>
</dbReference>
<feature type="domain" description="Plastocyanin-like" evidence="3">
    <location>
        <begin position="1287"/>
        <end position="1403"/>
    </location>
</feature>
<evidence type="ECO:0000313" key="5">
    <source>
        <dbReference type="Proteomes" id="UP000663852"/>
    </source>
</evidence>
<evidence type="ECO:0000313" key="4">
    <source>
        <dbReference type="EMBL" id="CAF1487125.1"/>
    </source>
</evidence>
<evidence type="ECO:0000259" key="3">
    <source>
        <dbReference type="Pfam" id="PF07731"/>
    </source>
</evidence>
<dbReference type="Pfam" id="PF07731">
    <property type="entry name" value="Cu-oxidase_2"/>
    <property type="match status" value="1"/>
</dbReference>
<dbReference type="GO" id="GO:0016491">
    <property type="term" value="F:oxidoreductase activity"/>
    <property type="evidence" value="ECO:0007669"/>
    <property type="project" value="InterPro"/>
</dbReference>
<feature type="compositionally biased region" description="Low complexity" evidence="1">
    <location>
        <begin position="304"/>
        <end position="340"/>
    </location>
</feature>
<dbReference type="SUPFAM" id="SSF49503">
    <property type="entry name" value="Cupredoxins"/>
    <property type="match status" value="4"/>
</dbReference>
<sequence length="1495" mass="168886">MAQTTDKVVYNEMSVDEELMEFSLGKKMKKHRPPKRSSWSSTLASNRMKILCTSLVLVSVVAGLLVYSASSKSSSKKDINEENDQVDAVPQLRSYTRYEGRRPPADMGRMSVYMNNDNRRSYKKYDFPVARYSRQYNPLRGPFLNFMPWVPIFADRFTKQTIIYSPTGLYILPPLVNTYGHLFSVAQLLASGYASLVGSGSSLYGNIDMLRYFQPLPLLGPGIPAISSITGGFGSAMRGDFGSFRKARNYRPRPNIEYPQEKYDDSGDDNNNYPEREREDDNYGPYPNSYEDNRPQKTKRPPRRTTTTRAGNPITTTSSTTSSSTSSTTSSSTSSTSSTTLAPDSVPACQSDAKARTPFTIIPFQDEFKNPPVYVPLSRECREDNHCMFSYSVDVFDTRLSPFNNIIPACASKPGTIFITYNGSVPGPTFILPTGHEALVRFNNKIENFFKDSFPPCSGTRTGRPIGIHHHGSASIAPYDGWADDETCLHETKEYVYPDNRPAMEWYHDHALHITAENAYYGLAGLYIVSSKKKCGIVTVYQMAQTTDKVIYNEMSVDEELMEFPSGKKTKKHRAPKRSSWSSTLANNRMKILCTSLVLVSIVAGLLVYSASSKSSSTKEINEEDNQSDAVPQLRSYTRSERHRLPADMGRMSVYMNNDNQRSYKKYDFPVARYSRQHNPLRGPFLNFMPWVPIFADRFTKQTIIYSPTGLYILPPLVNTYGHLFSVAQLLASGYASLVGSGSSLYGNIDMLRYFQPLPLLGSGIPTISPITGGFGSAMRGDFGTFRKARNYRSRPNIQYPQEKYDDSGDDDDDDDNYPEREREDDNYGPYPNSDKDNRPQKTKRPPRRTTTTRARNPTTTTSSTTSSTSSTTSTTVPPDSVPACQSNAKARTPFTIIPFRDEFKNPPVHVLLSRECREDNHCMFSYSVDVFDTRLSPFNNIIPACASKPGTIFITYNGSVPGPTFILPTGHEALVRFNNKIENFFTDSFPPCTGTRTGRPIGIHHHGSASIAPYDGWADDETCLHETKEYVYPDNRPAMEWYHDHALHITAENAYYGLAGLYIVSSKQKYGGCGEPWNLDDIEEKFLILQDKVLDSECQLVIDKDNVDKISFYGDINLVSGIPYPYMNLDPKWYRFRFLNAAVSRPYDISIKNAALQDISQDICHIIASDAGYRREPLAFPADGLLIGVAERYEIVCDFSAYAGQTLYLWNGINEKYMKDVEYFCYSHYVAKLIVSTKTDPTAAKFDGSLTSIVPEKPVERVLTSADIDAAQKLIEDDQPHRTMVFERRRNQWVINGETWDSAKIAAKDVGQNTWELWLFRTGGGWFHPVHVHLVDFYILLRDRDGGVKPYEQLSPKDIIYLGPSQDIYVIVRFGPHKGDYMFHCHNLIHEDDDMMRAFAVINSTDGENPASAQPFLRNNLTNIVYANWKYSDPMLTELVAKPTSQMPTLDAEYLQKMLTTNIYRIFYPVVPDDNELNGNSNPWKSQWCTLSPT</sequence>
<comment type="caution">
    <text evidence="4">The sequence shown here is derived from an EMBL/GenBank/DDBJ whole genome shotgun (WGS) entry which is preliminary data.</text>
</comment>
<feature type="compositionally biased region" description="Acidic residues" evidence="1">
    <location>
        <begin position="808"/>
        <end position="817"/>
    </location>
</feature>
<keyword evidence="2" id="KW-0472">Membrane</keyword>
<dbReference type="PANTHER" id="PTHR48267:SF1">
    <property type="entry name" value="BILIRUBIN OXIDASE"/>
    <property type="match status" value="1"/>
</dbReference>
<feature type="region of interest" description="Disordered" evidence="1">
    <location>
        <begin position="617"/>
        <end position="637"/>
    </location>
</feature>
<gene>
    <name evidence="4" type="ORF">EDS130_LOCUS41788</name>
</gene>
<reference evidence="4" key="1">
    <citation type="submission" date="2021-02" db="EMBL/GenBank/DDBJ databases">
        <authorList>
            <person name="Nowell W R."/>
        </authorList>
    </citation>
    <scope>NUCLEOTIDE SEQUENCE</scope>
</reference>
<dbReference type="CDD" id="cd13889">
    <property type="entry name" value="CuRO_3_BOD"/>
    <property type="match status" value="1"/>
</dbReference>
<feature type="transmembrane region" description="Helical" evidence="2">
    <location>
        <begin position="48"/>
        <end position="67"/>
    </location>
</feature>
<dbReference type="InterPro" id="IPR011706">
    <property type="entry name" value="Cu-oxidase_C"/>
</dbReference>
<dbReference type="InterPro" id="IPR008972">
    <property type="entry name" value="Cupredoxin"/>
</dbReference>
<dbReference type="EMBL" id="CAJNOJ010000569">
    <property type="protein sequence ID" value="CAF1487125.1"/>
    <property type="molecule type" value="Genomic_DNA"/>
</dbReference>
<evidence type="ECO:0000256" key="1">
    <source>
        <dbReference type="SAM" id="MobiDB-lite"/>
    </source>
</evidence>
<accession>A0A815S7H7</accession>
<dbReference type="Proteomes" id="UP000663852">
    <property type="component" value="Unassembled WGS sequence"/>
</dbReference>
<name>A0A815S7H7_ADIRI</name>
<evidence type="ECO:0000256" key="2">
    <source>
        <dbReference type="SAM" id="Phobius"/>
    </source>
</evidence>
<feature type="compositionally biased region" description="Low complexity" evidence="1">
    <location>
        <begin position="849"/>
        <end position="879"/>
    </location>
</feature>
<feature type="region of interest" description="Disordered" evidence="1">
    <location>
        <begin position="790"/>
        <end position="888"/>
    </location>
</feature>
<dbReference type="Gene3D" id="2.60.40.420">
    <property type="entry name" value="Cupredoxins - blue copper proteins"/>
    <property type="match status" value="4"/>
</dbReference>
<protein>
    <recommendedName>
        <fullName evidence="3">Plastocyanin-like domain-containing protein</fullName>
    </recommendedName>
</protein>
<dbReference type="OrthoDB" id="262547at2759"/>
<dbReference type="GO" id="GO:0005507">
    <property type="term" value="F:copper ion binding"/>
    <property type="evidence" value="ECO:0007669"/>
    <property type="project" value="InterPro"/>
</dbReference>
<dbReference type="PANTHER" id="PTHR48267">
    <property type="entry name" value="CUPREDOXIN SUPERFAMILY PROTEIN"/>
    <property type="match status" value="1"/>
</dbReference>
<proteinExistence type="predicted"/>
<organism evidence="4 5">
    <name type="scientific">Adineta ricciae</name>
    <name type="common">Rotifer</name>
    <dbReference type="NCBI Taxonomy" id="249248"/>
    <lineage>
        <taxon>Eukaryota</taxon>
        <taxon>Metazoa</taxon>
        <taxon>Spiralia</taxon>
        <taxon>Gnathifera</taxon>
        <taxon>Rotifera</taxon>
        <taxon>Eurotatoria</taxon>
        <taxon>Bdelloidea</taxon>
        <taxon>Adinetida</taxon>
        <taxon>Adinetidae</taxon>
        <taxon>Adineta</taxon>
    </lineage>
</organism>